<feature type="non-terminal residue" evidence="1">
    <location>
        <position position="1"/>
    </location>
</feature>
<dbReference type="EMBL" id="KL142371">
    <property type="protein sequence ID" value="KDR81276.1"/>
    <property type="molecule type" value="Genomic_DNA"/>
</dbReference>
<reference evidence="2" key="1">
    <citation type="journal article" date="2014" name="Proc. Natl. Acad. Sci. U.S.A.">
        <title>Extensive sampling of basidiomycete genomes demonstrates inadequacy of the white-rot/brown-rot paradigm for wood decay fungi.</title>
        <authorList>
            <person name="Riley R."/>
            <person name="Salamov A.A."/>
            <person name="Brown D.W."/>
            <person name="Nagy L.G."/>
            <person name="Floudas D."/>
            <person name="Held B.W."/>
            <person name="Levasseur A."/>
            <person name="Lombard V."/>
            <person name="Morin E."/>
            <person name="Otillar R."/>
            <person name="Lindquist E.A."/>
            <person name="Sun H."/>
            <person name="LaButti K.M."/>
            <person name="Schmutz J."/>
            <person name="Jabbour D."/>
            <person name="Luo H."/>
            <person name="Baker S.E."/>
            <person name="Pisabarro A.G."/>
            <person name="Walton J.D."/>
            <person name="Blanchette R.A."/>
            <person name="Henrissat B."/>
            <person name="Martin F."/>
            <person name="Cullen D."/>
            <person name="Hibbett D.S."/>
            <person name="Grigoriev I.V."/>
        </authorList>
    </citation>
    <scope>NUCLEOTIDE SEQUENCE [LARGE SCALE GENOMIC DNA]</scope>
    <source>
        <strain evidence="2">CBS 339.88</strain>
    </source>
</reference>
<evidence type="ECO:0000313" key="2">
    <source>
        <dbReference type="Proteomes" id="UP000027222"/>
    </source>
</evidence>
<dbReference type="HOGENOM" id="CLU_001324_10_1_1"/>
<accession>A0A067TDM8</accession>
<protein>
    <submittedName>
        <fullName evidence="1">Uncharacterized protein</fullName>
    </submittedName>
</protein>
<keyword evidence="2" id="KW-1185">Reference proteome</keyword>
<evidence type="ECO:0000313" key="1">
    <source>
        <dbReference type="EMBL" id="KDR81276.1"/>
    </source>
</evidence>
<gene>
    <name evidence="1" type="ORF">GALMADRAFT_48308</name>
</gene>
<dbReference type="AlphaFoldDB" id="A0A067TDM8"/>
<name>A0A067TDM8_GALM3</name>
<dbReference type="Proteomes" id="UP000027222">
    <property type="component" value="Unassembled WGS sequence"/>
</dbReference>
<sequence length="67" mass="7679">TDFKSQGRTLRRAIVDLATARGQGAYVMLSRVKSLSGILILRWFPPNKVFHRLPEELRTELARLQSL</sequence>
<proteinExistence type="predicted"/>
<dbReference type="OrthoDB" id="432234at2759"/>
<feature type="non-terminal residue" evidence="1">
    <location>
        <position position="67"/>
    </location>
</feature>
<organism evidence="1 2">
    <name type="scientific">Galerina marginata (strain CBS 339.88)</name>
    <dbReference type="NCBI Taxonomy" id="685588"/>
    <lineage>
        <taxon>Eukaryota</taxon>
        <taxon>Fungi</taxon>
        <taxon>Dikarya</taxon>
        <taxon>Basidiomycota</taxon>
        <taxon>Agaricomycotina</taxon>
        <taxon>Agaricomycetes</taxon>
        <taxon>Agaricomycetidae</taxon>
        <taxon>Agaricales</taxon>
        <taxon>Agaricineae</taxon>
        <taxon>Strophariaceae</taxon>
        <taxon>Galerina</taxon>
    </lineage>
</organism>